<organism evidence="1 2">
    <name type="scientific">Bacteroides stercorirosoris</name>
    <dbReference type="NCBI Taxonomy" id="871324"/>
    <lineage>
        <taxon>Bacteria</taxon>
        <taxon>Pseudomonadati</taxon>
        <taxon>Bacteroidota</taxon>
        <taxon>Bacteroidia</taxon>
        <taxon>Bacteroidales</taxon>
        <taxon>Bacteroidaceae</taxon>
        <taxon>Bacteroides</taxon>
    </lineage>
</organism>
<dbReference type="EMBL" id="FQZN01000025">
    <property type="protein sequence ID" value="SHJ38367.1"/>
    <property type="molecule type" value="Genomic_DNA"/>
</dbReference>
<dbReference type="RefSeq" id="WP_025834325.1">
    <property type="nucleotide sequence ID" value="NZ_FQZN01000025.1"/>
</dbReference>
<keyword evidence="2" id="KW-1185">Reference proteome</keyword>
<proteinExistence type="predicted"/>
<sequence>MKKQYVIARYFRGWHVETMCQPTTKKDADKRCAKLQKEASPLTEYKVLKIGTTNKKVTYI</sequence>
<accession>A0A1M6IV84</accession>
<gene>
    <name evidence="1" type="ORF">SAMN05444350_12541</name>
</gene>
<evidence type="ECO:0000313" key="2">
    <source>
        <dbReference type="Proteomes" id="UP000184192"/>
    </source>
</evidence>
<dbReference type="Proteomes" id="UP000184192">
    <property type="component" value="Unassembled WGS sequence"/>
</dbReference>
<evidence type="ECO:0000313" key="1">
    <source>
        <dbReference type="EMBL" id="SHJ38367.1"/>
    </source>
</evidence>
<dbReference type="AlphaFoldDB" id="A0A1M6IV84"/>
<protein>
    <submittedName>
        <fullName evidence="1">Uncharacterized protein</fullName>
    </submittedName>
</protein>
<name>A0A1M6IV84_9BACE</name>
<dbReference type="GeneID" id="92713672"/>
<reference evidence="2" key="1">
    <citation type="submission" date="2016-11" db="EMBL/GenBank/DDBJ databases">
        <authorList>
            <person name="Varghese N."/>
            <person name="Submissions S."/>
        </authorList>
    </citation>
    <scope>NUCLEOTIDE SEQUENCE [LARGE SCALE GENOMIC DNA]</scope>
    <source>
        <strain evidence="2">DSM 26884</strain>
    </source>
</reference>